<evidence type="ECO:0000259" key="6">
    <source>
        <dbReference type="Pfam" id="PF00884"/>
    </source>
</evidence>
<dbReference type="PANTHER" id="PTHR42693:SF53">
    <property type="entry name" value="ENDO-4-O-SULFATASE"/>
    <property type="match status" value="1"/>
</dbReference>
<keyword evidence="2" id="KW-0479">Metal-binding</keyword>
<evidence type="ECO:0000256" key="1">
    <source>
        <dbReference type="ARBA" id="ARBA00008779"/>
    </source>
</evidence>
<comment type="similarity">
    <text evidence="1">Belongs to the sulfatase family.</text>
</comment>
<dbReference type="Pfam" id="PF00884">
    <property type="entry name" value="Sulfatase"/>
    <property type="match status" value="1"/>
</dbReference>
<evidence type="ECO:0000313" key="8">
    <source>
        <dbReference type="Proteomes" id="UP000613030"/>
    </source>
</evidence>
<comment type="caution">
    <text evidence="7">The sequence shown here is derived from an EMBL/GenBank/DDBJ whole genome shotgun (WGS) entry which is preliminary data.</text>
</comment>
<dbReference type="CDD" id="cd16146">
    <property type="entry name" value="ARS_like"/>
    <property type="match status" value="1"/>
</dbReference>
<dbReference type="Gene3D" id="3.30.1120.10">
    <property type="match status" value="1"/>
</dbReference>
<sequence>MNTFQRMLCLGTMAVLAFLHTSVSAQNKTAARNRPNIIFIMTDDQGYGDFGFTGNPYVKTPNIDKLAAKSTRLTNFHQSPVCAPTRASLLTGRYHQRTGVHDTYNNGAIMATDETTLAELLAAAGYKTAIAGKWHLGENYGHRPSEQGFLYSLIHHGGGIGQPGDPIENFVRTDSSYFDPVLYENNKPVKTKGYCTDIFTDAGIKFICENKSGPFFLYLSYNAPHTPLQVPQRYDDLYKDITFQSALDTQADKPWSKMTAKDKADARHAYALITNIDDNVGRVLAAVKSQGLESNTIIIFTTDNGNQQLRFNTGFKGLKASVYEGGTRVVHLVSGKGIVPENKESNALLAHVDVLPTLLEATGTTLPAGLTLDGQSAWPILLGKKQTAGRAFYNAWNRGWPEPYQSAAFYRGDYKLVANNADGNDLNTFELYDLKTDPYEQNNLVTARKELATALKKSLDSVFADISPNPNLNPQRIQIGTIHENPVTLTRQDWAGLGARNWNGEGGSGVWTVSVKEDGYYDFKLINTKSIQKGVRAVVRLGQIQRSTVVRQSEATVSLSGIYLKKGDYDIESWFEQDSKVTAPYYLEVFKQP</sequence>
<gene>
    <name evidence="7" type="ORF">JI741_30225</name>
</gene>
<evidence type="ECO:0000256" key="5">
    <source>
        <dbReference type="SAM" id="SignalP"/>
    </source>
</evidence>
<dbReference type="InterPro" id="IPR017850">
    <property type="entry name" value="Alkaline_phosphatase_core_sf"/>
</dbReference>
<dbReference type="InterPro" id="IPR024607">
    <property type="entry name" value="Sulfatase_CS"/>
</dbReference>
<keyword evidence="3" id="KW-0378">Hydrolase</keyword>
<dbReference type="EMBL" id="JAERRB010000017">
    <property type="protein sequence ID" value="MBL0745548.1"/>
    <property type="molecule type" value="Genomic_DNA"/>
</dbReference>
<feature type="signal peptide" evidence="5">
    <location>
        <begin position="1"/>
        <end position="25"/>
    </location>
</feature>
<dbReference type="PANTHER" id="PTHR42693">
    <property type="entry name" value="ARYLSULFATASE FAMILY MEMBER"/>
    <property type="match status" value="1"/>
</dbReference>
<name>A0ABS1L1G0_9BACT</name>
<keyword evidence="8" id="KW-1185">Reference proteome</keyword>
<dbReference type="InterPro" id="IPR050738">
    <property type="entry name" value="Sulfatase"/>
</dbReference>
<evidence type="ECO:0000256" key="4">
    <source>
        <dbReference type="ARBA" id="ARBA00022837"/>
    </source>
</evidence>
<proteinExistence type="inferred from homology"/>
<accession>A0ABS1L1G0</accession>
<dbReference type="Proteomes" id="UP000613030">
    <property type="component" value="Unassembled WGS sequence"/>
</dbReference>
<evidence type="ECO:0000256" key="2">
    <source>
        <dbReference type="ARBA" id="ARBA00022723"/>
    </source>
</evidence>
<organism evidence="7 8">
    <name type="scientific">Chryseolinea lacunae</name>
    <dbReference type="NCBI Taxonomy" id="2801331"/>
    <lineage>
        <taxon>Bacteria</taxon>
        <taxon>Pseudomonadati</taxon>
        <taxon>Bacteroidota</taxon>
        <taxon>Cytophagia</taxon>
        <taxon>Cytophagales</taxon>
        <taxon>Fulvivirgaceae</taxon>
        <taxon>Chryseolinea</taxon>
    </lineage>
</organism>
<dbReference type="PROSITE" id="PS00523">
    <property type="entry name" value="SULFATASE_1"/>
    <property type="match status" value="1"/>
</dbReference>
<keyword evidence="5" id="KW-0732">Signal</keyword>
<feature type="chain" id="PRO_5047407648" evidence="5">
    <location>
        <begin position="26"/>
        <end position="593"/>
    </location>
</feature>
<evidence type="ECO:0000313" key="7">
    <source>
        <dbReference type="EMBL" id="MBL0745548.1"/>
    </source>
</evidence>
<dbReference type="InterPro" id="IPR000917">
    <property type="entry name" value="Sulfatase_N"/>
</dbReference>
<dbReference type="SUPFAM" id="SSF53649">
    <property type="entry name" value="Alkaline phosphatase-like"/>
    <property type="match status" value="1"/>
</dbReference>
<reference evidence="7 8" key="1">
    <citation type="submission" date="2021-01" db="EMBL/GenBank/DDBJ databases">
        <title>Chryseolinea sp. Jin1 Genome sequencing and assembly.</title>
        <authorList>
            <person name="Kim I."/>
        </authorList>
    </citation>
    <scope>NUCLEOTIDE SEQUENCE [LARGE SCALE GENOMIC DNA]</scope>
    <source>
        <strain evidence="7 8">Jin1</strain>
    </source>
</reference>
<dbReference type="Gene3D" id="3.40.720.10">
    <property type="entry name" value="Alkaline Phosphatase, subunit A"/>
    <property type="match status" value="1"/>
</dbReference>
<feature type="domain" description="Sulfatase N-terminal" evidence="6">
    <location>
        <begin position="35"/>
        <end position="363"/>
    </location>
</feature>
<dbReference type="RefSeq" id="WP_202016036.1">
    <property type="nucleotide sequence ID" value="NZ_JAERRB010000017.1"/>
</dbReference>
<dbReference type="PROSITE" id="PS00149">
    <property type="entry name" value="SULFATASE_2"/>
    <property type="match status" value="1"/>
</dbReference>
<protein>
    <submittedName>
        <fullName evidence="7">Arylsulfatase</fullName>
    </submittedName>
</protein>
<keyword evidence="4" id="KW-0106">Calcium</keyword>
<evidence type="ECO:0000256" key="3">
    <source>
        <dbReference type="ARBA" id="ARBA00022801"/>
    </source>
</evidence>